<comment type="similarity">
    <text evidence="1 4">Belongs to the GMC oxidoreductase family.</text>
</comment>
<feature type="domain" description="Glucose-methanol-choline oxidoreductase N-terminal" evidence="6">
    <location>
        <begin position="278"/>
        <end position="292"/>
    </location>
</feature>
<organism evidence="7 8">
    <name type="scientific">Cryptolaemus montrouzieri</name>
    <dbReference type="NCBI Taxonomy" id="559131"/>
    <lineage>
        <taxon>Eukaryota</taxon>
        <taxon>Metazoa</taxon>
        <taxon>Ecdysozoa</taxon>
        <taxon>Arthropoda</taxon>
        <taxon>Hexapoda</taxon>
        <taxon>Insecta</taxon>
        <taxon>Pterygota</taxon>
        <taxon>Neoptera</taxon>
        <taxon>Endopterygota</taxon>
        <taxon>Coleoptera</taxon>
        <taxon>Polyphaga</taxon>
        <taxon>Cucujiformia</taxon>
        <taxon>Coccinelloidea</taxon>
        <taxon>Coccinellidae</taxon>
        <taxon>Scymninae</taxon>
        <taxon>Scymnini</taxon>
        <taxon>Cryptolaemus</taxon>
    </lineage>
</organism>
<dbReference type="PROSITE" id="PS00623">
    <property type="entry name" value="GMC_OXRED_1"/>
    <property type="match status" value="1"/>
</dbReference>
<feature type="active site" description="Proton acceptor" evidence="2">
    <location>
        <position position="549"/>
    </location>
</feature>
<dbReference type="Gene3D" id="3.50.50.60">
    <property type="entry name" value="FAD/NAD(P)-binding domain"/>
    <property type="match status" value="1"/>
</dbReference>
<feature type="active site" description="Proton donor" evidence="2">
    <location>
        <position position="506"/>
    </location>
</feature>
<comment type="caution">
    <text evidence="7">The sequence shown here is derived from an EMBL/GenBank/DDBJ whole genome shotgun (WGS) entry which is preliminary data.</text>
</comment>
<dbReference type="InterPro" id="IPR036188">
    <property type="entry name" value="FAD/NAD-bd_sf"/>
</dbReference>
<name>A0ABD2N9S7_9CUCU</name>
<reference evidence="7 8" key="1">
    <citation type="journal article" date="2021" name="BMC Biol.">
        <title>Horizontally acquired antibacterial genes associated with adaptive radiation of ladybird beetles.</title>
        <authorList>
            <person name="Li H.S."/>
            <person name="Tang X.F."/>
            <person name="Huang Y.H."/>
            <person name="Xu Z.Y."/>
            <person name="Chen M.L."/>
            <person name="Du X.Y."/>
            <person name="Qiu B.Y."/>
            <person name="Chen P.T."/>
            <person name="Zhang W."/>
            <person name="Slipinski A."/>
            <person name="Escalona H.E."/>
            <person name="Waterhouse R.M."/>
            <person name="Zwick A."/>
            <person name="Pang H."/>
        </authorList>
    </citation>
    <scope>NUCLEOTIDE SEQUENCE [LARGE SCALE GENOMIC DNA]</scope>
    <source>
        <strain evidence="7">SYSU2018</strain>
    </source>
</reference>
<accession>A0ABD2N9S7</accession>
<evidence type="ECO:0000256" key="1">
    <source>
        <dbReference type="ARBA" id="ARBA00010790"/>
    </source>
</evidence>
<dbReference type="Pfam" id="PF05199">
    <property type="entry name" value="GMC_oxred_C"/>
    <property type="match status" value="1"/>
</dbReference>
<dbReference type="EMBL" id="JABFTP020000083">
    <property type="protein sequence ID" value="KAL3275431.1"/>
    <property type="molecule type" value="Genomic_DNA"/>
</dbReference>
<evidence type="ECO:0000256" key="2">
    <source>
        <dbReference type="PIRSR" id="PIRSR000137-1"/>
    </source>
</evidence>
<dbReference type="PANTHER" id="PTHR11552:SF158">
    <property type="entry name" value="GH23626P-RELATED"/>
    <property type="match status" value="1"/>
</dbReference>
<sequence length="575" mass="64144">MSYKSPKDNSEHFKNVEEGVIHDYGTFDFIIVGAGSAGSVLTNRLSSISSWKILLLEAGDEGEVFVDIPALYLYLSSSKYNWGYSVTSQKYGCKAAINSSCEYARGKILGGSSSINGLMYNRGHPKDYDYWKQLGNPGWGFEDVEPFFRKMENAQFPAKNLGHSGPLYINYSTPVLPIQETFRDAFAEMGIFETEYNGENQIGTSRVESNIKHGWRVSGKNAYIKPALNRKNLNVTTKAFVTKVLIDNVTKIVRGVRFVRNGKTFDAFAKKEVILSAGAINSPQILMLSGVGPESLLRKYDIPLIKNLPVGKKLLEHTVFAIAFSSNLTQNKIPLSVQIEDFLKGEGLLTASNNIKCLGYMNKDYLGRPEFEFSLLAPTGGNSYMNKTLTSLINDNIIERIKNMDSEKYFSIFVELLHAKSAGHVAIRSNDPKDFPEIDLNMLSAEEDMEGMYKAVEILLDISKTEAFRKINASMYFPFTGCSNYERNSKKYWYCIIQNFSLPGNHAMGTTSMGYDPRTSVVNHELKVHGIGKLRVGDCGIIPATITGHTNGPAFMIGEKLSSMIKKEYMPKSNM</sequence>
<dbReference type="PIRSF" id="PIRSF000137">
    <property type="entry name" value="Alcohol_oxidase"/>
    <property type="match status" value="1"/>
</dbReference>
<dbReference type="AlphaFoldDB" id="A0ABD2N9S7"/>
<dbReference type="InterPro" id="IPR012132">
    <property type="entry name" value="GMC_OxRdtase"/>
</dbReference>
<evidence type="ECO:0000313" key="8">
    <source>
        <dbReference type="Proteomes" id="UP001516400"/>
    </source>
</evidence>
<proteinExistence type="inferred from homology"/>
<dbReference type="Proteomes" id="UP001516400">
    <property type="component" value="Unassembled WGS sequence"/>
</dbReference>
<evidence type="ECO:0000259" key="5">
    <source>
        <dbReference type="PROSITE" id="PS00623"/>
    </source>
</evidence>
<dbReference type="SUPFAM" id="SSF54373">
    <property type="entry name" value="FAD-linked reductases, C-terminal domain"/>
    <property type="match status" value="1"/>
</dbReference>
<evidence type="ECO:0000256" key="4">
    <source>
        <dbReference type="RuleBase" id="RU003968"/>
    </source>
</evidence>
<keyword evidence="8" id="KW-1185">Reference proteome</keyword>
<protein>
    <recommendedName>
        <fullName evidence="5 6">Glucose-methanol-choline oxidoreductase N-terminal domain-containing protein</fullName>
    </recommendedName>
</protein>
<dbReference type="Pfam" id="PF00732">
    <property type="entry name" value="GMC_oxred_N"/>
    <property type="match status" value="1"/>
</dbReference>
<dbReference type="InterPro" id="IPR000172">
    <property type="entry name" value="GMC_OxRdtase_N"/>
</dbReference>
<feature type="domain" description="Glucose-methanol-choline oxidoreductase N-terminal" evidence="5">
    <location>
        <begin position="106"/>
        <end position="129"/>
    </location>
</feature>
<dbReference type="SUPFAM" id="SSF51905">
    <property type="entry name" value="FAD/NAD(P)-binding domain"/>
    <property type="match status" value="1"/>
</dbReference>
<dbReference type="Gene3D" id="3.30.560.10">
    <property type="entry name" value="Glucose Oxidase, domain 3"/>
    <property type="match status" value="1"/>
</dbReference>
<dbReference type="PROSITE" id="PS00624">
    <property type="entry name" value="GMC_OXRED_2"/>
    <property type="match status" value="1"/>
</dbReference>
<keyword evidence="3 4" id="KW-0274">FAD</keyword>
<gene>
    <name evidence="7" type="ORF">HHI36_020192</name>
</gene>
<evidence type="ECO:0000313" key="7">
    <source>
        <dbReference type="EMBL" id="KAL3275431.1"/>
    </source>
</evidence>
<evidence type="ECO:0000259" key="6">
    <source>
        <dbReference type="PROSITE" id="PS00624"/>
    </source>
</evidence>
<dbReference type="PANTHER" id="PTHR11552">
    <property type="entry name" value="GLUCOSE-METHANOL-CHOLINE GMC OXIDOREDUCTASE"/>
    <property type="match status" value="1"/>
</dbReference>
<dbReference type="InterPro" id="IPR007867">
    <property type="entry name" value="GMC_OxRtase_C"/>
</dbReference>
<evidence type="ECO:0000256" key="3">
    <source>
        <dbReference type="PIRSR" id="PIRSR000137-2"/>
    </source>
</evidence>
<comment type="cofactor">
    <cofactor evidence="3">
        <name>FAD</name>
        <dbReference type="ChEBI" id="CHEBI:57692"/>
    </cofactor>
</comment>
<keyword evidence="4" id="KW-0285">Flavoprotein</keyword>
<feature type="binding site" evidence="3">
    <location>
        <position position="241"/>
    </location>
    <ligand>
        <name>FAD</name>
        <dbReference type="ChEBI" id="CHEBI:57692"/>
    </ligand>
</feature>